<feature type="transmembrane region" description="Helical" evidence="8">
    <location>
        <begin position="221"/>
        <end position="244"/>
    </location>
</feature>
<keyword evidence="6 8" id="KW-1133">Transmembrane helix</keyword>
<dbReference type="Proteomes" id="UP000195321">
    <property type="component" value="Unassembled WGS sequence"/>
</dbReference>
<accession>A0A1Y3MDK3</accession>
<dbReference type="RefSeq" id="WP_016112468.1">
    <property type="nucleotide sequence ID" value="NZ_JBALMA010000098.1"/>
</dbReference>
<feature type="transmembrane region" description="Helical" evidence="8">
    <location>
        <begin position="336"/>
        <end position="356"/>
    </location>
</feature>
<keyword evidence="5 8" id="KW-0812">Transmembrane</keyword>
<evidence type="ECO:0000256" key="8">
    <source>
        <dbReference type="SAM" id="Phobius"/>
    </source>
</evidence>
<dbReference type="GO" id="GO:0016020">
    <property type="term" value="C:membrane"/>
    <property type="evidence" value="ECO:0007669"/>
    <property type="project" value="UniProtKB-SubCell"/>
</dbReference>
<dbReference type="PANTHER" id="PTHR34975:SF2">
    <property type="entry name" value="SPORE GERMINATION PROTEIN A2"/>
    <property type="match status" value="1"/>
</dbReference>
<sequence>MITNSKDRIPTSQAAVILINYILAIGILTLPRTAAEKVNTPDVWITVILGGLIAMVAGIIIVKLSQQFPGKTFYQYNQEIVGKWVGAILSLFIIGYFFMLSSFEVKTLEGITSFFLLEGTPGWAIIMPFMWVSLYLNLGGINSIARLFEIIFPITVFIFLLTSFMSIGIFEIDNLRPVLGLGIIPALKGLKTTTLAYSGAEIMLLLLAFMKQPRQAVKVVLIGTAIPLIFYVITVVMVIGTFSVDGVLLRTWPTIDLMRSFELPGLIFERFESLLLVVWIMQIFATYTICYYAAALGLAQLFNKNIHSFLYGLLPVIYIVAQIPKNINDLFKFGDVIGNAAMILFGILPLLLLVISRWRKRKNEPKCE</sequence>
<organism evidence="9 10">
    <name type="scientific">Bacillus pseudomycoides</name>
    <dbReference type="NCBI Taxonomy" id="64104"/>
    <lineage>
        <taxon>Bacteria</taxon>
        <taxon>Bacillati</taxon>
        <taxon>Bacillota</taxon>
        <taxon>Bacilli</taxon>
        <taxon>Bacillales</taxon>
        <taxon>Bacillaceae</taxon>
        <taxon>Bacillus</taxon>
        <taxon>Bacillus cereus group</taxon>
    </lineage>
</organism>
<evidence type="ECO:0000256" key="1">
    <source>
        <dbReference type="ARBA" id="ARBA00004141"/>
    </source>
</evidence>
<protein>
    <submittedName>
        <fullName evidence="9">Spore gernimation protein</fullName>
    </submittedName>
</protein>
<evidence type="ECO:0000256" key="3">
    <source>
        <dbReference type="ARBA" id="ARBA00022448"/>
    </source>
</evidence>
<reference evidence="9 10" key="1">
    <citation type="submission" date="2017-02" db="EMBL/GenBank/DDBJ databases">
        <title>Bacillus pseudomycoides isolate FSL K6-0042.</title>
        <authorList>
            <person name="Kovac J."/>
        </authorList>
    </citation>
    <scope>NUCLEOTIDE SEQUENCE [LARGE SCALE GENOMIC DNA]</scope>
    <source>
        <strain evidence="9 10">FSL K6-0042</strain>
    </source>
</reference>
<feature type="transmembrane region" description="Helical" evidence="8">
    <location>
        <begin position="84"/>
        <end position="101"/>
    </location>
</feature>
<evidence type="ECO:0000256" key="4">
    <source>
        <dbReference type="ARBA" id="ARBA00022544"/>
    </source>
</evidence>
<comment type="subcellular location">
    <subcellularLocation>
        <location evidence="1">Membrane</location>
        <topology evidence="1">Multi-pass membrane protein</topology>
    </subcellularLocation>
</comment>
<dbReference type="NCBIfam" id="TIGR00912">
    <property type="entry name" value="2A0309"/>
    <property type="match status" value="1"/>
</dbReference>
<dbReference type="GO" id="GO:0009847">
    <property type="term" value="P:spore germination"/>
    <property type="evidence" value="ECO:0007669"/>
    <property type="project" value="InterPro"/>
</dbReference>
<feature type="transmembrane region" description="Helical" evidence="8">
    <location>
        <begin position="306"/>
        <end position="324"/>
    </location>
</feature>
<name>A0A1Y3MDK3_9BACI</name>
<feature type="transmembrane region" description="Helical" evidence="8">
    <location>
        <begin position="43"/>
        <end position="64"/>
    </location>
</feature>
<gene>
    <name evidence="9" type="ORF">BW425_12610</name>
</gene>
<evidence type="ECO:0000256" key="7">
    <source>
        <dbReference type="ARBA" id="ARBA00023136"/>
    </source>
</evidence>
<evidence type="ECO:0000313" key="9">
    <source>
        <dbReference type="EMBL" id="OUM48499.1"/>
    </source>
</evidence>
<feature type="transmembrane region" description="Helical" evidence="8">
    <location>
        <begin position="273"/>
        <end position="294"/>
    </location>
</feature>
<dbReference type="InterPro" id="IPR004761">
    <property type="entry name" value="Spore_GerAB"/>
</dbReference>
<proteinExistence type="inferred from homology"/>
<evidence type="ECO:0000256" key="2">
    <source>
        <dbReference type="ARBA" id="ARBA00007998"/>
    </source>
</evidence>
<evidence type="ECO:0000256" key="6">
    <source>
        <dbReference type="ARBA" id="ARBA00022989"/>
    </source>
</evidence>
<evidence type="ECO:0000256" key="5">
    <source>
        <dbReference type="ARBA" id="ARBA00022692"/>
    </source>
</evidence>
<keyword evidence="3" id="KW-0813">Transport</keyword>
<evidence type="ECO:0000313" key="10">
    <source>
        <dbReference type="Proteomes" id="UP000195321"/>
    </source>
</evidence>
<dbReference type="Pfam" id="PF03845">
    <property type="entry name" value="Spore_permease"/>
    <property type="match status" value="1"/>
</dbReference>
<feature type="transmembrane region" description="Helical" evidence="8">
    <location>
        <begin position="190"/>
        <end position="209"/>
    </location>
</feature>
<feature type="transmembrane region" description="Helical" evidence="8">
    <location>
        <begin position="12"/>
        <end position="31"/>
    </location>
</feature>
<keyword evidence="7 8" id="KW-0472">Membrane</keyword>
<comment type="similarity">
    <text evidence="2">Belongs to the amino acid-polyamine-organocation (APC) superfamily. Spore germination protein (SGP) (TC 2.A.3.9) family.</text>
</comment>
<keyword evidence="4" id="KW-0309">Germination</keyword>
<dbReference type="AlphaFoldDB" id="A0A1Y3MDK3"/>
<comment type="caution">
    <text evidence="9">The sequence shown here is derived from an EMBL/GenBank/DDBJ whole genome shotgun (WGS) entry which is preliminary data.</text>
</comment>
<dbReference type="EMBL" id="MWPX01000012">
    <property type="protein sequence ID" value="OUM48499.1"/>
    <property type="molecule type" value="Genomic_DNA"/>
</dbReference>
<dbReference type="PANTHER" id="PTHR34975">
    <property type="entry name" value="SPORE GERMINATION PROTEIN A2"/>
    <property type="match status" value="1"/>
</dbReference>
<feature type="transmembrane region" description="Helical" evidence="8">
    <location>
        <begin position="121"/>
        <end position="138"/>
    </location>
</feature>
<feature type="transmembrane region" description="Helical" evidence="8">
    <location>
        <begin position="150"/>
        <end position="170"/>
    </location>
</feature>